<dbReference type="KEGG" id="vg:35382788"/>
<dbReference type="Proteomes" id="UP000236316">
    <property type="component" value="Segment"/>
</dbReference>
<sequence length="178" mass="20679">MSQFIEQARDIILNCVRHPSCGDMKVTIHYDNPLNCHVYLGLDTIERIYGLNVRYEEGTLTLSFYNWYQLDIVRKYVPGYQSQPFGSATCHVNTENLAETIEEEVMMLLFNHLTTDVNGNDDDSCDIFIEYTSLNNDSVKYRKIEKIMNNTKKKLPDTLIKDDIIEQIEVLISEVLNK</sequence>
<dbReference type="RefSeq" id="YP_009449150.1">
    <property type="nucleotide sequence ID" value="NC_036594.1"/>
</dbReference>
<dbReference type="EMBL" id="LT906555">
    <property type="protein sequence ID" value="SNW62848.1"/>
    <property type="molecule type" value="Genomic_DNA"/>
</dbReference>
<name>A0A2I2L5M2_9VIRU</name>
<evidence type="ECO:0000313" key="1">
    <source>
        <dbReference type="EMBL" id="SNW62848.1"/>
    </source>
</evidence>
<reference evidence="1" key="1">
    <citation type="submission" date="2017-08" db="EMBL/GenBank/DDBJ databases">
        <authorList>
            <consortium name="Urmite Genomes"/>
        </authorList>
    </citation>
    <scope>NUCLEOTIDE SEQUENCE [LARGE SCALE GENOMIC DNA]</scope>
    <source>
        <strain evidence="1">IHUMI-LCC2</strain>
    </source>
</reference>
<protein>
    <submittedName>
        <fullName evidence="1">Uncharacterized protein</fullName>
    </submittedName>
</protein>
<keyword evidence="2" id="KW-1185">Reference proteome</keyword>
<organism evidence="1">
    <name type="scientific">Orpheovirus IHUMI-LCC2</name>
    <dbReference type="NCBI Taxonomy" id="2023057"/>
    <lineage>
        <taxon>Viruses</taxon>
        <taxon>Varidnaviria</taxon>
        <taxon>Bamfordvirae</taxon>
        <taxon>Nucleocytoviricota</taxon>
        <taxon>Megaviricetes</taxon>
        <taxon>Pimascovirales</taxon>
        <taxon>Ocovirineae</taxon>
        <taxon>Orpheoviridae</taxon>
        <taxon>Alphaorpheovirus</taxon>
        <taxon>Alphaorpheovirus massiliense</taxon>
    </lineage>
</organism>
<evidence type="ECO:0000313" key="2">
    <source>
        <dbReference type="Proteomes" id="UP000236316"/>
    </source>
</evidence>
<dbReference type="GeneID" id="35382788"/>
<proteinExistence type="predicted"/>
<accession>A0A2I2L5M2</accession>
<gene>
    <name evidence="1" type="ORF">ORPV_944</name>
</gene>